<accession>A0A1C0YHH1</accession>
<dbReference type="STRING" id="33978.A6M13_13010"/>
<comment type="caution">
    <text evidence="1">The sequence shown here is derived from an EMBL/GenBank/DDBJ whole genome shotgun (WGS) entry which is preliminary data.</text>
</comment>
<keyword evidence="2" id="KW-1185">Reference proteome</keyword>
<organism evidence="1 2">
    <name type="scientific">Caryophanon tenue</name>
    <dbReference type="NCBI Taxonomy" id="33978"/>
    <lineage>
        <taxon>Bacteria</taxon>
        <taxon>Bacillati</taxon>
        <taxon>Bacillota</taxon>
        <taxon>Bacilli</taxon>
        <taxon>Bacillales</taxon>
        <taxon>Caryophanaceae</taxon>
        <taxon>Caryophanon</taxon>
    </lineage>
</organism>
<evidence type="ECO:0000313" key="1">
    <source>
        <dbReference type="EMBL" id="OCS86626.1"/>
    </source>
</evidence>
<protein>
    <submittedName>
        <fullName evidence="1">Uncharacterized protein</fullName>
    </submittedName>
</protein>
<dbReference type="EMBL" id="MASJ01000010">
    <property type="protein sequence ID" value="OCS86626.1"/>
    <property type="molecule type" value="Genomic_DNA"/>
</dbReference>
<name>A0A1C0YHH1_9BACL</name>
<evidence type="ECO:0000313" key="2">
    <source>
        <dbReference type="Proteomes" id="UP000093199"/>
    </source>
</evidence>
<dbReference type="Proteomes" id="UP000093199">
    <property type="component" value="Unassembled WGS sequence"/>
</dbReference>
<sequence>MFTTGFVKPFDDTCKKEIIVVSPIVKPPYYCEVFYLHAGALKSMYSAMTSQEFIETFLNEQGTSIRGSKHSMRNLTAFAKKVPFYAPKTKQVIHEYTVYDAIDSLYIFTTKYQFKEISKKRCILYVAEQQFHVKASAFQCREQCLRATYVANLF</sequence>
<proteinExistence type="predicted"/>
<gene>
    <name evidence="1" type="ORF">A6M13_13010</name>
</gene>
<reference evidence="1 2" key="1">
    <citation type="submission" date="2016-07" db="EMBL/GenBank/DDBJ databases">
        <title>Caryophanon tenue genome sequencing.</title>
        <authorList>
            <person name="Verma A."/>
            <person name="Pal Y."/>
            <person name="Krishnamurthi S."/>
        </authorList>
    </citation>
    <scope>NUCLEOTIDE SEQUENCE [LARGE SCALE GENOMIC DNA]</scope>
    <source>
        <strain evidence="1 2">DSM 14152</strain>
    </source>
</reference>
<dbReference type="AlphaFoldDB" id="A0A1C0YHH1"/>